<protein>
    <submittedName>
        <fullName evidence="2">Uncharacterized protein</fullName>
    </submittedName>
</protein>
<keyword evidence="3" id="KW-1185">Reference proteome</keyword>
<evidence type="ECO:0000313" key="2">
    <source>
        <dbReference type="EMBL" id="KAK9762105.1"/>
    </source>
</evidence>
<dbReference type="InterPro" id="IPR024368">
    <property type="entry name" value="Ecl1/2/3"/>
</dbReference>
<name>A0ABR2WKQ5_9FUNG</name>
<feature type="compositionally biased region" description="Polar residues" evidence="1">
    <location>
        <begin position="79"/>
        <end position="91"/>
    </location>
</feature>
<accession>A0ABR2WKQ5</accession>
<dbReference type="Pfam" id="PF12855">
    <property type="entry name" value="Ecl1"/>
    <property type="match status" value="1"/>
</dbReference>
<gene>
    <name evidence="2" type="ORF">K7432_012470</name>
</gene>
<evidence type="ECO:0000256" key="1">
    <source>
        <dbReference type="SAM" id="MobiDB-lite"/>
    </source>
</evidence>
<proteinExistence type="predicted"/>
<feature type="region of interest" description="Disordered" evidence="1">
    <location>
        <begin position="70"/>
        <end position="95"/>
    </location>
</feature>
<sequence>MDMNWCIICDKHVDLDDSLYCSETCQQEDAKSVGISHGAPQLTYETRKHTKISSKLTLVNVTTYPSPPMTPVLSPIRISKTSPQPTPTFGQPKSGFPHLNLQEQSWYRSPTSPDSDVLFNLRIA</sequence>
<evidence type="ECO:0000313" key="3">
    <source>
        <dbReference type="Proteomes" id="UP001479436"/>
    </source>
</evidence>
<organism evidence="2 3">
    <name type="scientific">Basidiobolus ranarum</name>
    <dbReference type="NCBI Taxonomy" id="34480"/>
    <lineage>
        <taxon>Eukaryota</taxon>
        <taxon>Fungi</taxon>
        <taxon>Fungi incertae sedis</taxon>
        <taxon>Zoopagomycota</taxon>
        <taxon>Entomophthoromycotina</taxon>
        <taxon>Basidiobolomycetes</taxon>
        <taxon>Basidiobolales</taxon>
        <taxon>Basidiobolaceae</taxon>
        <taxon>Basidiobolus</taxon>
    </lineage>
</organism>
<dbReference type="Proteomes" id="UP001479436">
    <property type="component" value="Unassembled WGS sequence"/>
</dbReference>
<comment type="caution">
    <text evidence="2">The sequence shown here is derived from an EMBL/GenBank/DDBJ whole genome shotgun (WGS) entry which is preliminary data.</text>
</comment>
<dbReference type="EMBL" id="JASJQH010001090">
    <property type="protein sequence ID" value="KAK9762105.1"/>
    <property type="molecule type" value="Genomic_DNA"/>
</dbReference>
<reference evidence="2 3" key="1">
    <citation type="submission" date="2023-04" db="EMBL/GenBank/DDBJ databases">
        <title>Genome of Basidiobolus ranarum AG-B5.</title>
        <authorList>
            <person name="Stajich J.E."/>
            <person name="Carter-House D."/>
            <person name="Gryganskyi A."/>
        </authorList>
    </citation>
    <scope>NUCLEOTIDE SEQUENCE [LARGE SCALE GENOMIC DNA]</scope>
    <source>
        <strain evidence="2 3">AG-B5</strain>
    </source>
</reference>